<dbReference type="SMART" id="SM00966">
    <property type="entry name" value="SpoVT_AbrB"/>
    <property type="match status" value="1"/>
</dbReference>
<dbReference type="Gene3D" id="2.10.260.10">
    <property type="match status" value="1"/>
</dbReference>
<evidence type="ECO:0000256" key="1">
    <source>
        <dbReference type="PROSITE-ProRule" id="PRU01076"/>
    </source>
</evidence>
<protein>
    <submittedName>
        <fullName evidence="3">AbrB/MazE/SpoVT family DNA-binding domain-containing protein</fullName>
    </submittedName>
</protein>
<proteinExistence type="predicted"/>
<dbReference type="InterPro" id="IPR037914">
    <property type="entry name" value="SpoVT-AbrB_sf"/>
</dbReference>
<dbReference type="InterPro" id="IPR007159">
    <property type="entry name" value="SpoVT-AbrB_dom"/>
</dbReference>
<dbReference type="Proteomes" id="UP001321492">
    <property type="component" value="Unassembled WGS sequence"/>
</dbReference>
<dbReference type="PROSITE" id="PS51740">
    <property type="entry name" value="SPOVT_ABRB"/>
    <property type="match status" value="1"/>
</dbReference>
<keyword evidence="1 3" id="KW-0238">DNA-binding</keyword>
<evidence type="ECO:0000259" key="2">
    <source>
        <dbReference type="PROSITE" id="PS51740"/>
    </source>
</evidence>
<dbReference type="SUPFAM" id="SSF89447">
    <property type="entry name" value="AbrB/MazE/MraZ-like"/>
    <property type="match status" value="1"/>
</dbReference>
<dbReference type="Pfam" id="PF04014">
    <property type="entry name" value="MazE_antitoxin"/>
    <property type="match status" value="1"/>
</dbReference>
<dbReference type="EMBL" id="JASJEV010000007">
    <property type="protein sequence ID" value="MDJ1158981.1"/>
    <property type="molecule type" value="Genomic_DNA"/>
</dbReference>
<feature type="domain" description="SpoVT-AbrB" evidence="2">
    <location>
        <begin position="4"/>
        <end position="50"/>
    </location>
</feature>
<sequence length="95" mass="10106">MSHLGGSTVTSKGQITLPASLRDRFDIRPGDLVEFFEGYDGAIKMRVRGKSAAALTGLLAHLRPDPRYATDDDAIAAEVAARDERSKCAASDDAA</sequence>
<accession>A0ABT7AK60</accession>
<evidence type="ECO:0000313" key="4">
    <source>
        <dbReference type="Proteomes" id="UP001321492"/>
    </source>
</evidence>
<keyword evidence="4" id="KW-1185">Reference proteome</keyword>
<dbReference type="GO" id="GO:0003677">
    <property type="term" value="F:DNA binding"/>
    <property type="evidence" value="ECO:0007669"/>
    <property type="project" value="UniProtKB-KW"/>
</dbReference>
<gene>
    <name evidence="3" type="ORF">QNA08_12120</name>
</gene>
<reference evidence="3 4" key="1">
    <citation type="submission" date="2023-05" db="EMBL/GenBank/DDBJ databases">
        <title>Chelatococcus sp. nov., a moderately thermophilic bacterium isolated from hot spring microbial mat.</title>
        <authorList>
            <person name="Hu C.-J."/>
            <person name="Li W.-J."/>
        </authorList>
    </citation>
    <scope>NUCLEOTIDE SEQUENCE [LARGE SCALE GENOMIC DNA]</scope>
    <source>
        <strain evidence="3 4">SYSU G07232</strain>
    </source>
</reference>
<comment type="caution">
    <text evidence="3">The sequence shown here is derived from an EMBL/GenBank/DDBJ whole genome shotgun (WGS) entry which is preliminary data.</text>
</comment>
<dbReference type="NCBIfam" id="TIGR01439">
    <property type="entry name" value="lp_hng_hel_AbrB"/>
    <property type="match status" value="1"/>
</dbReference>
<dbReference type="RefSeq" id="WP_283740981.1">
    <property type="nucleotide sequence ID" value="NZ_JASJEV010000007.1"/>
</dbReference>
<organism evidence="3 4">
    <name type="scientific">Chelatococcus albus</name>
    <dbReference type="NCBI Taxonomy" id="3047466"/>
    <lineage>
        <taxon>Bacteria</taxon>
        <taxon>Pseudomonadati</taxon>
        <taxon>Pseudomonadota</taxon>
        <taxon>Alphaproteobacteria</taxon>
        <taxon>Hyphomicrobiales</taxon>
        <taxon>Chelatococcaceae</taxon>
        <taxon>Chelatococcus</taxon>
    </lineage>
</organism>
<name>A0ABT7AK60_9HYPH</name>
<evidence type="ECO:0000313" key="3">
    <source>
        <dbReference type="EMBL" id="MDJ1158981.1"/>
    </source>
</evidence>